<organism evidence="11 12">
    <name type="scientific">Pontibacter actiniarum</name>
    <dbReference type="NCBI Taxonomy" id="323450"/>
    <lineage>
        <taxon>Bacteria</taxon>
        <taxon>Pseudomonadati</taxon>
        <taxon>Bacteroidota</taxon>
        <taxon>Cytophagia</taxon>
        <taxon>Cytophagales</taxon>
        <taxon>Hymenobacteraceae</taxon>
        <taxon>Pontibacter</taxon>
    </lineage>
</organism>
<dbReference type="STRING" id="709015.GCA_000472485_00424"/>
<dbReference type="InterPro" id="IPR016047">
    <property type="entry name" value="M23ase_b-sheet_dom"/>
</dbReference>
<feature type="chain" id="PRO_5011006279" evidence="8">
    <location>
        <begin position="24"/>
        <end position="445"/>
    </location>
</feature>
<dbReference type="OrthoDB" id="9810477at2"/>
<evidence type="ECO:0000259" key="9">
    <source>
        <dbReference type="Pfam" id="PF01551"/>
    </source>
</evidence>
<evidence type="ECO:0000259" key="10">
    <source>
        <dbReference type="Pfam" id="PF19425"/>
    </source>
</evidence>
<dbReference type="EMBL" id="CP021235">
    <property type="protein sequence ID" value="ARS34337.1"/>
    <property type="molecule type" value="Genomic_DNA"/>
</dbReference>
<keyword evidence="5" id="KW-0378">Hydrolase</keyword>
<dbReference type="SUPFAM" id="SSF51261">
    <property type="entry name" value="Duplicated hybrid motif"/>
    <property type="match status" value="1"/>
</dbReference>
<dbReference type="GO" id="GO:0046872">
    <property type="term" value="F:metal ion binding"/>
    <property type="evidence" value="ECO:0007669"/>
    <property type="project" value="UniProtKB-KW"/>
</dbReference>
<dbReference type="KEGG" id="pact:CA264_02155"/>
<dbReference type="PANTHER" id="PTHR21666">
    <property type="entry name" value="PEPTIDASE-RELATED"/>
    <property type="match status" value="1"/>
</dbReference>
<dbReference type="InterPro" id="IPR050570">
    <property type="entry name" value="Cell_wall_metabolism_enzyme"/>
</dbReference>
<dbReference type="AlphaFoldDB" id="A0A1X9YNB9"/>
<dbReference type="Proteomes" id="UP000266292">
    <property type="component" value="Chromosome"/>
</dbReference>
<dbReference type="Pfam" id="PF01551">
    <property type="entry name" value="Peptidase_M23"/>
    <property type="match status" value="1"/>
</dbReference>
<evidence type="ECO:0000313" key="12">
    <source>
        <dbReference type="Proteomes" id="UP000266292"/>
    </source>
</evidence>
<evidence type="ECO:0000256" key="6">
    <source>
        <dbReference type="ARBA" id="ARBA00022833"/>
    </source>
</evidence>
<keyword evidence="4" id="KW-0479">Metal-binding</keyword>
<keyword evidence="12" id="KW-1185">Reference proteome</keyword>
<feature type="domain" description="Csd3-like second N-terminal" evidence="10">
    <location>
        <begin position="164"/>
        <end position="282"/>
    </location>
</feature>
<reference evidence="12" key="1">
    <citation type="submission" date="2017-05" db="EMBL/GenBank/DDBJ databases">
        <authorList>
            <person name="Ray J."/>
            <person name="Price M."/>
            <person name="Deutschbauer A."/>
        </authorList>
    </citation>
    <scope>NUCLEOTIDE SEQUENCE [LARGE SCALE GENOMIC DNA]</scope>
    <source>
        <strain evidence="12">DSM 19842</strain>
    </source>
</reference>
<proteinExistence type="predicted"/>
<dbReference type="InterPro" id="IPR045834">
    <property type="entry name" value="Csd3_N2"/>
</dbReference>
<dbReference type="PANTHER" id="PTHR21666:SF288">
    <property type="entry name" value="CELL DIVISION PROTEIN YTFB"/>
    <property type="match status" value="1"/>
</dbReference>
<keyword evidence="7" id="KW-0482">Metalloprotease</keyword>
<evidence type="ECO:0000256" key="2">
    <source>
        <dbReference type="ARBA" id="ARBA00004196"/>
    </source>
</evidence>
<protein>
    <submittedName>
        <fullName evidence="11">Peptidase M23</fullName>
    </submittedName>
</protein>
<evidence type="ECO:0000256" key="8">
    <source>
        <dbReference type="SAM" id="SignalP"/>
    </source>
</evidence>
<dbReference type="GO" id="GO:0006508">
    <property type="term" value="P:proteolysis"/>
    <property type="evidence" value="ECO:0007669"/>
    <property type="project" value="UniProtKB-KW"/>
</dbReference>
<feature type="signal peptide" evidence="8">
    <location>
        <begin position="1"/>
        <end position="23"/>
    </location>
</feature>
<gene>
    <name evidence="11" type="ORF">CA264_02155</name>
</gene>
<dbReference type="RefSeq" id="WP_025604174.1">
    <property type="nucleotide sequence ID" value="NZ_CP021235.1"/>
</dbReference>
<dbReference type="GO" id="GO:0004222">
    <property type="term" value="F:metalloendopeptidase activity"/>
    <property type="evidence" value="ECO:0007669"/>
    <property type="project" value="TreeGrafter"/>
</dbReference>
<comment type="cofactor">
    <cofactor evidence="1">
        <name>Zn(2+)</name>
        <dbReference type="ChEBI" id="CHEBI:29105"/>
    </cofactor>
</comment>
<evidence type="ECO:0000256" key="5">
    <source>
        <dbReference type="ARBA" id="ARBA00022801"/>
    </source>
</evidence>
<evidence type="ECO:0000313" key="11">
    <source>
        <dbReference type="EMBL" id="ARS34337.1"/>
    </source>
</evidence>
<dbReference type="Gene3D" id="3.10.450.350">
    <property type="match status" value="2"/>
</dbReference>
<evidence type="ECO:0000256" key="3">
    <source>
        <dbReference type="ARBA" id="ARBA00022670"/>
    </source>
</evidence>
<name>A0A1X9YNB9_9BACT</name>
<dbReference type="Pfam" id="PF19425">
    <property type="entry name" value="Csd3_N2"/>
    <property type="match status" value="1"/>
</dbReference>
<keyword evidence="6" id="KW-0862">Zinc</keyword>
<dbReference type="GO" id="GO:0030313">
    <property type="term" value="C:cell envelope"/>
    <property type="evidence" value="ECO:0007669"/>
    <property type="project" value="UniProtKB-SubCell"/>
</dbReference>
<evidence type="ECO:0000256" key="7">
    <source>
        <dbReference type="ARBA" id="ARBA00023049"/>
    </source>
</evidence>
<accession>A0A1X9YNB9</accession>
<comment type="subcellular location">
    <subcellularLocation>
        <location evidence="2">Cell envelope</location>
    </subcellularLocation>
</comment>
<evidence type="ECO:0000256" key="1">
    <source>
        <dbReference type="ARBA" id="ARBA00001947"/>
    </source>
</evidence>
<dbReference type="InterPro" id="IPR011055">
    <property type="entry name" value="Dup_hybrid_motif"/>
</dbReference>
<dbReference type="Gene3D" id="2.70.70.10">
    <property type="entry name" value="Glucose Permease (Domain IIA)"/>
    <property type="match status" value="1"/>
</dbReference>
<sequence>MLKRSKGLAILIALSLFICITAAQTLDFNPGRLFAQEQSDTPAASAAAESTEEKYVPAPVVYGIPTDSLEIVEGTVERGEVLSQLLAQYNIDPTTVHNLAQKAKDVFNVRRIASGRNYMILHQRDSAQTANYFIYEPNQVEYVIFDLRDSLAVTLEKRKVEVLERTLAGEIRSSLFESIVDAGGSPQLVNKFADIYAWRLDLNRIQPGDNFKLIYDEKVVNGQTIGYGELKSAVFEHEGEEIYAIGFDEGNGLSYYDEKGQSLKRAFLKEPLEYSRISSRFSKRRFHPVQKRYKAHLGTDFAAPRGTPIRTVGDGVVVDARYTRGNGYFVKVRHNKTYTTQYLHMSKFAKGIRKGARVRMGQTIGYVGSTGLATGPHLCYRFWKNGRQVDALRVKLPAANPVSRKNLDRFATVKEETVRRMQAIDIKSVKQELLATGKSKQATDA</sequence>
<feature type="domain" description="M23ase beta-sheet core" evidence="9">
    <location>
        <begin position="295"/>
        <end position="390"/>
    </location>
</feature>
<dbReference type="CDD" id="cd12797">
    <property type="entry name" value="M23_peptidase"/>
    <property type="match status" value="1"/>
</dbReference>
<keyword evidence="3" id="KW-0645">Protease</keyword>
<evidence type="ECO:0000256" key="4">
    <source>
        <dbReference type="ARBA" id="ARBA00022723"/>
    </source>
</evidence>
<keyword evidence="8" id="KW-0732">Signal</keyword>